<name>A0A8H7XYG0_PSICU</name>
<sequence length="162" mass="17974">MADNTVKYDLPDGYIFVLGPDDRDYIVPEFMVPSLEQAFAIQRTKSNIGVAKASGIDPSAKNAQIYNTLGGNLHVPPEPPLTDQERLSLHAEVCSLQQRLGISYIDAAHRLYLAEVEKIKLANVHRKALGALDRHVRKSLQFIAERHSVIEGKETGSNTKLQ</sequence>
<dbReference type="AlphaFoldDB" id="A0A8H7XYG0"/>
<accession>A0A8H7XYG0</accession>
<dbReference type="OrthoDB" id="3044119at2759"/>
<reference evidence="1" key="1">
    <citation type="submission" date="2021-02" db="EMBL/GenBank/DDBJ databases">
        <title>Psilocybe cubensis genome.</title>
        <authorList>
            <person name="Mckernan K.J."/>
            <person name="Crawford S."/>
            <person name="Trippe A."/>
            <person name="Kane L.T."/>
            <person name="Mclaughlin S."/>
        </authorList>
    </citation>
    <scope>NUCLEOTIDE SEQUENCE [LARGE SCALE GENOMIC DNA]</scope>
    <source>
        <strain evidence="1">MGC-MH-2018</strain>
    </source>
</reference>
<comment type="caution">
    <text evidence="1">The sequence shown here is derived from an EMBL/GenBank/DDBJ whole genome shotgun (WGS) entry which is preliminary data.</text>
</comment>
<evidence type="ECO:0000313" key="1">
    <source>
        <dbReference type="EMBL" id="KAG5167910.1"/>
    </source>
</evidence>
<protein>
    <submittedName>
        <fullName evidence="1">Uncharacterized protein</fullName>
    </submittedName>
</protein>
<dbReference type="EMBL" id="JAFIQS010000006">
    <property type="protein sequence ID" value="KAG5167910.1"/>
    <property type="molecule type" value="Genomic_DNA"/>
</dbReference>
<organism evidence="1">
    <name type="scientific">Psilocybe cubensis</name>
    <name type="common">Psychedelic mushroom</name>
    <name type="synonym">Stropharia cubensis</name>
    <dbReference type="NCBI Taxonomy" id="181762"/>
    <lineage>
        <taxon>Eukaryota</taxon>
        <taxon>Fungi</taxon>
        <taxon>Dikarya</taxon>
        <taxon>Basidiomycota</taxon>
        <taxon>Agaricomycotina</taxon>
        <taxon>Agaricomycetes</taxon>
        <taxon>Agaricomycetidae</taxon>
        <taxon>Agaricales</taxon>
        <taxon>Agaricineae</taxon>
        <taxon>Strophariaceae</taxon>
        <taxon>Psilocybe</taxon>
    </lineage>
</organism>
<proteinExistence type="predicted"/>
<gene>
    <name evidence="1" type="ORF">JR316_006501</name>
</gene>